<dbReference type="SUPFAM" id="SSF57756">
    <property type="entry name" value="Retrovirus zinc finger-like domains"/>
    <property type="match status" value="1"/>
</dbReference>
<evidence type="ECO:0000313" key="4">
    <source>
        <dbReference type="EMBL" id="MBW0581738.1"/>
    </source>
</evidence>
<dbReference type="Pfam" id="PF00098">
    <property type="entry name" value="zf-CCHC"/>
    <property type="match status" value="1"/>
</dbReference>
<dbReference type="AlphaFoldDB" id="A0A9Q3KHZ5"/>
<name>A0A9Q3KHZ5_9BASI</name>
<feature type="domain" description="CCHC-type" evidence="3">
    <location>
        <begin position="86"/>
        <end position="100"/>
    </location>
</feature>
<dbReference type="GO" id="GO:0008270">
    <property type="term" value="F:zinc ion binding"/>
    <property type="evidence" value="ECO:0007669"/>
    <property type="project" value="UniProtKB-KW"/>
</dbReference>
<dbReference type="EMBL" id="AVOT02110719">
    <property type="protein sequence ID" value="MBW0581738.1"/>
    <property type="molecule type" value="Genomic_DNA"/>
</dbReference>
<keyword evidence="2" id="KW-0479">Metal-binding</keyword>
<protein>
    <recommendedName>
        <fullName evidence="3">CCHC-type domain-containing protein</fullName>
    </recommendedName>
</protein>
<dbReference type="GO" id="GO:0003676">
    <property type="term" value="F:nucleic acid binding"/>
    <property type="evidence" value="ECO:0007669"/>
    <property type="project" value="InterPro"/>
</dbReference>
<keyword evidence="1" id="KW-0507">mRNA processing</keyword>
<accession>A0A9Q3KHZ5</accession>
<gene>
    <name evidence="4" type="ORF">O181_121453</name>
</gene>
<keyword evidence="2" id="KW-0862">Zinc</keyword>
<keyword evidence="5" id="KW-1185">Reference proteome</keyword>
<evidence type="ECO:0000259" key="3">
    <source>
        <dbReference type="PROSITE" id="PS50158"/>
    </source>
</evidence>
<sequence>MAPEKFDPLISSSIISSWKEKPLAAFAALFLPNLAIKIECSLVRQTNPFMNHFSEISSSPVITKNWSLPPLRRPPYHLMERYGPHCHNCGEIGHWKSDCPCNFCSSIASRHSSPFCSKTPELCASTPGPPYFTQATEGVSQVSFVKYNSSDWVLVDSGE</sequence>
<dbReference type="Proteomes" id="UP000765509">
    <property type="component" value="Unassembled WGS sequence"/>
</dbReference>
<evidence type="ECO:0000256" key="2">
    <source>
        <dbReference type="PROSITE-ProRule" id="PRU00047"/>
    </source>
</evidence>
<keyword evidence="2" id="KW-0863">Zinc-finger</keyword>
<evidence type="ECO:0000313" key="5">
    <source>
        <dbReference type="Proteomes" id="UP000765509"/>
    </source>
</evidence>
<comment type="caution">
    <text evidence="4">The sequence shown here is derived from an EMBL/GenBank/DDBJ whole genome shotgun (WGS) entry which is preliminary data.</text>
</comment>
<dbReference type="GO" id="GO:0006397">
    <property type="term" value="P:mRNA processing"/>
    <property type="evidence" value="ECO:0007669"/>
    <property type="project" value="UniProtKB-KW"/>
</dbReference>
<reference evidence="4" key="1">
    <citation type="submission" date="2021-03" db="EMBL/GenBank/DDBJ databases">
        <title>Draft genome sequence of rust myrtle Austropuccinia psidii MF-1, a brazilian biotype.</title>
        <authorList>
            <person name="Quecine M.C."/>
            <person name="Pachon D.M.R."/>
            <person name="Bonatelli M.L."/>
            <person name="Correr F.H."/>
            <person name="Franceschini L.M."/>
            <person name="Leite T.F."/>
            <person name="Margarido G.R.A."/>
            <person name="Almeida C.A."/>
            <person name="Ferrarezi J.A."/>
            <person name="Labate C.A."/>
        </authorList>
    </citation>
    <scope>NUCLEOTIDE SEQUENCE</scope>
    <source>
        <strain evidence="4">MF-1</strain>
    </source>
</reference>
<dbReference type="InterPro" id="IPR001878">
    <property type="entry name" value="Znf_CCHC"/>
</dbReference>
<dbReference type="InterPro" id="IPR036875">
    <property type="entry name" value="Znf_CCHC_sf"/>
</dbReference>
<organism evidence="4 5">
    <name type="scientific">Austropuccinia psidii MF-1</name>
    <dbReference type="NCBI Taxonomy" id="1389203"/>
    <lineage>
        <taxon>Eukaryota</taxon>
        <taxon>Fungi</taxon>
        <taxon>Dikarya</taxon>
        <taxon>Basidiomycota</taxon>
        <taxon>Pucciniomycotina</taxon>
        <taxon>Pucciniomycetes</taxon>
        <taxon>Pucciniales</taxon>
        <taxon>Sphaerophragmiaceae</taxon>
        <taxon>Austropuccinia</taxon>
    </lineage>
</organism>
<dbReference type="PROSITE" id="PS50158">
    <property type="entry name" value="ZF_CCHC"/>
    <property type="match status" value="1"/>
</dbReference>
<evidence type="ECO:0000256" key="1">
    <source>
        <dbReference type="ARBA" id="ARBA00022664"/>
    </source>
</evidence>
<proteinExistence type="predicted"/>